<dbReference type="EMBL" id="FZOL01000026">
    <property type="protein sequence ID" value="SNT15553.1"/>
    <property type="molecule type" value="Genomic_DNA"/>
</dbReference>
<sequence>MKISLIDNGLDSLLKGYEHLGKYGELLGESADEAKRFSALKDSVLSIQHGIEILVKYILKEKNELLIYSDISKLKAAFKQRRAREIVELFEVEGVHTVTYRESLERLRDICGVEIRERLWKVLLKVEKWRNSITHSAVLLNEDEVSGVIVKLLDDLDELFGPLIGESYLRGQERTDLDRAYRVTKAVYGKLSNDVKAATVECLIRALQKNSIKGTRAPDAILVEDPNVAHSILKEIQEGGLTFGCDFINEHCSGHAIVQNISDDGIVTIYTKDNECGYQFKLSGMMIYIPELNNDISPLVFMYSDEQTHQGKDPYITESKLYKTQTGLVLDDGSGVLWEKSQYEQSYEDDYLDEPTLPAHKEVFRFLSAGAICFMNIQKLNYNRAAYILKETGDASTIHKIFKDLLEKTTSEL</sequence>
<reference evidence="2" key="1">
    <citation type="submission" date="2017-06" db="EMBL/GenBank/DDBJ databases">
        <authorList>
            <person name="Varghese N."/>
            <person name="Submissions S."/>
        </authorList>
    </citation>
    <scope>NUCLEOTIDE SEQUENCE [LARGE SCALE GENOMIC DNA]</scope>
    <source>
        <strain evidence="2">DSM 22348</strain>
    </source>
</reference>
<name>A0A239KD31_9PSED</name>
<evidence type="ECO:0000313" key="2">
    <source>
        <dbReference type="Proteomes" id="UP000198407"/>
    </source>
</evidence>
<proteinExistence type="predicted"/>
<organism evidence="1 2">
    <name type="scientific">Pseudomonas japonica</name>
    <dbReference type="NCBI Taxonomy" id="256466"/>
    <lineage>
        <taxon>Bacteria</taxon>
        <taxon>Pseudomonadati</taxon>
        <taxon>Pseudomonadota</taxon>
        <taxon>Gammaproteobacteria</taxon>
        <taxon>Pseudomonadales</taxon>
        <taxon>Pseudomonadaceae</taxon>
        <taxon>Pseudomonas</taxon>
    </lineage>
</organism>
<dbReference type="RefSeq" id="WP_141137337.1">
    <property type="nucleotide sequence ID" value="NZ_FZOL01000026.1"/>
</dbReference>
<evidence type="ECO:0000313" key="1">
    <source>
        <dbReference type="EMBL" id="SNT15553.1"/>
    </source>
</evidence>
<dbReference type="Proteomes" id="UP000198407">
    <property type="component" value="Unassembled WGS sequence"/>
</dbReference>
<protein>
    <submittedName>
        <fullName evidence="1">Uncharacterized protein</fullName>
    </submittedName>
</protein>
<keyword evidence="2" id="KW-1185">Reference proteome</keyword>
<accession>A0A239KD31</accession>
<dbReference type="OrthoDB" id="2843813at2"/>
<gene>
    <name evidence="1" type="ORF">SAMN05444352_12616</name>
</gene>
<dbReference type="AlphaFoldDB" id="A0A239KD31"/>